<dbReference type="EMBL" id="CAGKOT010000035">
    <property type="protein sequence ID" value="CAB5376038.1"/>
    <property type="molecule type" value="Genomic_DNA"/>
</dbReference>
<evidence type="ECO:0000256" key="1">
    <source>
        <dbReference type="SAM" id="MobiDB-lite"/>
    </source>
</evidence>
<dbReference type="Pfam" id="PF09816">
    <property type="entry name" value="EAF"/>
    <property type="match status" value="1"/>
</dbReference>
<evidence type="ECO:0000313" key="4">
    <source>
        <dbReference type="EMBL" id="PKC60842.1"/>
    </source>
</evidence>
<reference evidence="4 5" key="1">
    <citation type="submission" date="2017-10" db="EMBL/GenBank/DDBJ databases">
        <title>Extensive intraspecific genome diversity in a model arbuscular mycorrhizal fungus.</title>
        <authorList>
            <person name="Chen E.C.H."/>
            <person name="Morin E."/>
            <person name="Baudet D."/>
            <person name="Noel J."/>
            <person name="Ndikumana S."/>
            <person name="Charron P."/>
            <person name="St-Onge C."/>
            <person name="Giorgi J."/>
            <person name="Grigoriev I.V."/>
            <person name="Roux C."/>
            <person name="Martin F.M."/>
            <person name="Corradi N."/>
        </authorList>
    </citation>
    <scope>NUCLEOTIDE SEQUENCE [LARGE SCALE GENOMIC DNA]</scope>
    <source>
        <strain evidence="4 5">A1</strain>
    </source>
</reference>
<dbReference type="VEuPathDB" id="FungiDB:RhiirFUN_017223"/>
<feature type="compositionally biased region" description="Acidic residues" evidence="1">
    <location>
        <begin position="215"/>
        <end position="228"/>
    </location>
</feature>
<evidence type="ECO:0000259" key="2">
    <source>
        <dbReference type="Pfam" id="PF09816"/>
    </source>
</evidence>
<sequence>MSDIECNEEFSLFDFKLGNSVGQNRSNKSPYFHFVFGEEYDKSIKFSKPASIKLDKNEETIQISFETSENEPSYSLSGQRFEDNTDEMDVEDAEKNYLLIFDEVTKTYTLECLDYEFHIASYSDAELERELESRLMQKEIDEEDQLYTLNGDDYVDEEEDDEFEEKFREVMEIEGNGENGITNDEYEDDDDGDDAWMEDDTIEEVDAPSPRPVAEDDMYGPIEDEDVTKDDISGSSNSSSSGISSSSSSDSDNSGDDGSDSSESELESEFGDIEAQMKQSMNSVAKSPRTKRDLNTAGGKRSNGDGNPISLAALLGGAEEQDQDDSTDDSD</sequence>
<dbReference type="EMBL" id="LLXH01001081">
    <property type="protein sequence ID" value="PKC60842.1"/>
    <property type="molecule type" value="Genomic_DNA"/>
</dbReference>
<feature type="compositionally biased region" description="Acidic residues" evidence="1">
    <location>
        <begin position="319"/>
        <end position="331"/>
    </location>
</feature>
<feature type="compositionally biased region" description="Low complexity" evidence="1">
    <location>
        <begin position="233"/>
        <end position="252"/>
    </location>
</feature>
<dbReference type="OrthoDB" id="2400417at2759"/>
<dbReference type="InterPro" id="IPR019194">
    <property type="entry name" value="Tscrpt_elong_fac_Eaf_N"/>
</dbReference>
<dbReference type="Proteomes" id="UP000684084">
    <property type="component" value="Unassembled WGS sequence"/>
</dbReference>
<evidence type="ECO:0000313" key="3">
    <source>
        <dbReference type="EMBL" id="CAB5376038.1"/>
    </source>
</evidence>
<feature type="compositionally biased region" description="Acidic residues" evidence="1">
    <location>
        <begin position="253"/>
        <end position="272"/>
    </location>
</feature>
<reference evidence="4 5" key="2">
    <citation type="submission" date="2017-10" db="EMBL/GenBank/DDBJ databases">
        <title>Genome analyses suggest a sexual origin of heterokaryosis in a supposedly ancient asexual fungus.</title>
        <authorList>
            <person name="Corradi N."/>
            <person name="Sedzielewska K."/>
            <person name="Noel J."/>
            <person name="Charron P."/>
            <person name="Farinelli L."/>
            <person name="Marton T."/>
            <person name="Kruger M."/>
            <person name="Pelin A."/>
            <person name="Brachmann A."/>
            <person name="Corradi N."/>
        </authorList>
    </citation>
    <scope>NUCLEOTIDE SEQUENCE [LARGE SCALE GENOMIC DNA]</scope>
    <source>
        <strain evidence="4 5">A1</strain>
    </source>
</reference>
<feature type="domain" description="Transcription elongation factor Eaf N-terminal" evidence="2">
    <location>
        <begin position="14"/>
        <end position="119"/>
    </location>
</feature>
<name>A0A2I1F1T3_9GLOM</name>
<dbReference type="Proteomes" id="UP000232688">
    <property type="component" value="Unassembled WGS sequence"/>
</dbReference>
<organism evidence="4 5">
    <name type="scientific">Rhizophagus irregularis</name>
    <dbReference type="NCBI Taxonomy" id="588596"/>
    <lineage>
        <taxon>Eukaryota</taxon>
        <taxon>Fungi</taxon>
        <taxon>Fungi incertae sedis</taxon>
        <taxon>Mucoromycota</taxon>
        <taxon>Glomeromycotina</taxon>
        <taxon>Glomeromycetes</taxon>
        <taxon>Glomerales</taxon>
        <taxon>Glomeraceae</taxon>
        <taxon>Rhizophagus</taxon>
    </lineage>
</organism>
<gene>
    <name evidence="3" type="ORF">CHRIB12_LOCUS15128</name>
    <name evidence="4" type="ORF">RhiirA1_425492</name>
</gene>
<proteinExistence type="predicted"/>
<comment type="caution">
    <text evidence="4">The sequence shown here is derived from an EMBL/GenBank/DDBJ whole genome shotgun (WGS) entry which is preliminary data.</text>
</comment>
<evidence type="ECO:0000313" key="5">
    <source>
        <dbReference type="Proteomes" id="UP000232688"/>
    </source>
</evidence>
<protein>
    <recommendedName>
        <fullName evidence="2">Transcription elongation factor Eaf N-terminal domain-containing protein</fullName>
    </recommendedName>
</protein>
<feature type="region of interest" description="Disordered" evidence="1">
    <location>
        <begin position="173"/>
        <end position="331"/>
    </location>
</feature>
<reference evidence="3" key="3">
    <citation type="submission" date="2020-05" db="EMBL/GenBank/DDBJ databases">
        <authorList>
            <person name="Rincon C."/>
            <person name="Sanders R I."/>
            <person name="Robbins C."/>
            <person name="Chaturvedi A."/>
        </authorList>
    </citation>
    <scope>NUCLEOTIDE SEQUENCE</scope>
    <source>
        <strain evidence="3">CHB12</strain>
    </source>
</reference>
<feature type="compositionally biased region" description="Acidic residues" evidence="1">
    <location>
        <begin position="184"/>
        <end position="206"/>
    </location>
</feature>
<accession>A0A2I1F1T3</accession>
<dbReference type="VEuPathDB" id="FungiDB:FUN_013862"/>
<dbReference type="VEuPathDB" id="FungiDB:RhiirA1_425492"/>
<dbReference type="AlphaFoldDB" id="A0A2I1F1T3"/>